<sequence length="83" mass="8624">MKDANGRALACLGDKTDHGGAVIEATLEFKHLGIAVALDQHLTECPKCDGTFPIIATGSMTHKGRRVAYIGDATACGATLIRG</sequence>
<dbReference type="Proteomes" id="UP001055111">
    <property type="component" value="Unassembled WGS sequence"/>
</dbReference>
<comment type="caution">
    <text evidence="1">The sequence shown here is derived from an EMBL/GenBank/DDBJ whole genome shotgun (WGS) entry which is preliminary data.</text>
</comment>
<dbReference type="Gene3D" id="2.60.200.60">
    <property type="match status" value="1"/>
</dbReference>
<dbReference type="AlphaFoldDB" id="A0AA37MU02"/>
<evidence type="ECO:0000313" key="1">
    <source>
        <dbReference type="EMBL" id="GJH28379.1"/>
    </source>
</evidence>
<dbReference type="Pfam" id="PF05488">
    <property type="entry name" value="PAAR_motif"/>
    <property type="match status" value="1"/>
</dbReference>
<gene>
    <name evidence="1" type="ORF">CBA19CS42_27705</name>
</gene>
<dbReference type="RefSeq" id="WP_238215246.1">
    <property type="nucleotide sequence ID" value="NZ_BPUS01000015.1"/>
</dbReference>
<dbReference type="InterPro" id="IPR008727">
    <property type="entry name" value="PAAR_motif"/>
</dbReference>
<evidence type="ECO:0000313" key="2">
    <source>
        <dbReference type="Proteomes" id="UP001055111"/>
    </source>
</evidence>
<accession>A0AA37MU02</accession>
<name>A0AA37MU02_9BURK</name>
<reference evidence="1" key="1">
    <citation type="submission" date="2022-09" db="EMBL/GenBank/DDBJ databases">
        <title>Isolation and characterization of 3-chlorobenzoate degrading bacteria from soils in Shizuoka.</title>
        <authorList>
            <person name="Ifat A."/>
            <person name="Ogawa N."/>
            <person name="Kimbara K."/>
            <person name="Moriuchi R."/>
            <person name="Dohra H."/>
            <person name="Shintani M."/>
        </authorList>
    </citation>
    <scope>NUCLEOTIDE SEQUENCE</scope>
    <source>
        <strain evidence="1">19CS4-2</strain>
    </source>
</reference>
<organism evidence="1 2">
    <name type="scientific">Caballeronia novacaledonica</name>
    <dbReference type="NCBI Taxonomy" id="1544861"/>
    <lineage>
        <taxon>Bacteria</taxon>
        <taxon>Pseudomonadati</taxon>
        <taxon>Pseudomonadota</taxon>
        <taxon>Betaproteobacteria</taxon>
        <taxon>Burkholderiales</taxon>
        <taxon>Burkholderiaceae</taxon>
        <taxon>Caballeronia</taxon>
    </lineage>
</organism>
<dbReference type="CDD" id="cd14744">
    <property type="entry name" value="PAAR_CT_2"/>
    <property type="match status" value="1"/>
</dbReference>
<dbReference type="EMBL" id="BPUS01000015">
    <property type="protein sequence ID" value="GJH28379.1"/>
    <property type="molecule type" value="Genomic_DNA"/>
</dbReference>
<protein>
    <submittedName>
        <fullName evidence="1">PAAR domain-containing protein</fullName>
    </submittedName>
</protein>
<proteinExistence type="predicted"/>